<organism evidence="2 3">
    <name type="scientific">Mycteria americana</name>
    <name type="common">Wood stork</name>
    <dbReference type="NCBI Taxonomy" id="33587"/>
    <lineage>
        <taxon>Eukaryota</taxon>
        <taxon>Metazoa</taxon>
        <taxon>Chordata</taxon>
        <taxon>Craniata</taxon>
        <taxon>Vertebrata</taxon>
        <taxon>Euteleostomi</taxon>
        <taxon>Archelosauria</taxon>
        <taxon>Archosauria</taxon>
        <taxon>Dinosauria</taxon>
        <taxon>Saurischia</taxon>
        <taxon>Theropoda</taxon>
        <taxon>Coelurosauria</taxon>
        <taxon>Aves</taxon>
        <taxon>Neognathae</taxon>
        <taxon>Neoaves</taxon>
        <taxon>Aequornithes</taxon>
        <taxon>Ciconiiformes</taxon>
        <taxon>Ciconiidae</taxon>
        <taxon>Mycteria</taxon>
    </lineage>
</organism>
<feature type="region of interest" description="Disordered" evidence="1">
    <location>
        <begin position="108"/>
        <end position="245"/>
    </location>
</feature>
<name>A0AAN7S2B8_MYCAM</name>
<gene>
    <name evidence="2" type="ORF">QYF61_002938</name>
</gene>
<dbReference type="Proteomes" id="UP001333110">
    <property type="component" value="Unassembled WGS sequence"/>
</dbReference>
<accession>A0AAN7S2B8</accession>
<feature type="compositionally biased region" description="Gly residues" evidence="1">
    <location>
        <begin position="150"/>
        <end position="164"/>
    </location>
</feature>
<proteinExistence type="predicted"/>
<dbReference type="EMBL" id="JAUNZN010000002">
    <property type="protein sequence ID" value="KAK4825815.1"/>
    <property type="molecule type" value="Genomic_DNA"/>
</dbReference>
<comment type="caution">
    <text evidence="2">The sequence shown here is derived from an EMBL/GenBank/DDBJ whole genome shotgun (WGS) entry which is preliminary data.</text>
</comment>
<protein>
    <submittedName>
        <fullName evidence="2">Uncharacterized protein</fullName>
    </submittedName>
</protein>
<sequence>MGRGVGSEGVKVGLKQRLNNPSSLSRSSEHLCSRPFTSFLHFSRHAPATQCPSSTEGGRGCTFSHYSLLILYPFLPEFLSMAASFHIAFQALLNETWGCRVASVRRGQGCPMPDTAGSSRLQGPHRRTQLSPSTKLGVPGGKEVSERAQGGRGRGGGSQGGSSGRGTPRPEEEEGRRCCRPAAGIPCSPGETPLEQRPTLQPGEGPRPQQGDISCRSCGRGEPGREQVVPEGLQPGAGPALEQETASTDQVEMLGVSNKATAITPGWVTASPSLMVATQVVCYYGAETSYSHLKEGRFRLDTKKKFFMMRVVRHRNRLPSEVLDGPSLGVFQSNWSESSFAGKNLEVLVDNKPTMNQQGAHQPPGLCKAEHCQQVKRGDPSLYSALRHWERWTQCWAPKCKRHMDIIKRVQQRAAKNIHGLELLSHEERLRELGQFGLEKGRLRGILPACINIWWGGVKMEPDSFQWCPGRTRGNGQSDKQEFPFKYKKKLLHYTGKKPIDPQVVKH</sequence>
<evidence type="ECO:0000313" key="3">
    <source>
        <dbReference type="Proteomes" id="UP001333110"/>
    </source>
</evidence>
<reference evidence="2 3" key="1">
    <citation type="journal article" date="2023" name="J. Hered.">
        <title>Chromosome-level genome of the wood stork (Mycteria americana) provides insight into avian chromosome evolution.</title>
        <authorList>
            <person name="Flamio R. Jr."/>
            <person name="Ramstad K.M."/>
        </authorList>
    </citation>
    <scope>NUCLEOTIDE SEQUENCE [LARGE SCALE GENOMIC DNA]</scope>
    <source>
        <strain evidence="2">JAX WOST 10</strain>
    </source>
</reference>
<feature type="compositionally biased region" description="Basic and acidic residues" evidence="1">
    <location>
        <begin position="168"/>
        <end position="177"/>
    </location>
</feature>
<evidence type="ECO:0000313" key="2">
    <source>
        <dbReference type="EMBL" id="KAK4825815.1"/>
    </source>
</evidence>
<keyword evidence="3" id="KW-1185">Reference proteome</keyword>
<evidence type="ECO:0000256" key="1">
    <source>
        <dbReference type="SAM" id="MobiDB-lite"/>
    </source>
</evidence>
<dbReference type="AlphaFoldDB" id="A0AAN7S2B8"/>